<reference evidence="2 3" key="1">
    <citation type="submission" date="2015-05" db="EMBL/GenBank/DDBJ databases">
        <title>Complete genome of Marinobacter psychrophilus strain 20041T isolated from sea-ice of the Canadian Basin.</title>
        <authorList>
            <person name="Song L."/>
            <person name="Ren L."/>
            <person name="Yu Y."/>
            <person name="Wang X."/>
        </authorList>
    </citation>
    <scope>NUCLEOTIDE SEQUENCE [LARGE SCALE GENOMIC DNA]</scope>
    <source>
        <strain evidence="2 3">20041</strain>
    </source>
</reference>
<dbReference type="Gene3D" id="3.20.10.10">
    <property type="entry name" value="D-amino Acid Aminotransferase, subunit A, domain 2"/>
    <property type="match status" value="1"/>
</dbReference>
<dbReference type="InterPro" id="IPR001544">
    <property type="entry name" value="Aminotrans_IV"/>
</dbReference>
<protein>
    <submittedName>
        <fullName evidence="2">Aminodeoxychorismate lyase</fullName>
    </submittedName>
</protein>
<dbReference type="Pfam" id="PF01063">
    <property type="entry name" value="Aminotran_4"/>
    <property type="match status" value="1"/>
</dbReference>
<comment type="similarity">
    <text evidence="1">Belongs to the class-IV pyridoxal-phosphate-dependent aminotransferase family.</text>
</comment>
<proteinExistence type="inferred from homology"/>
<dbReference type="GO" id="GO:0008696">
    <property type="term" value="F:4-amino-4-deoxychorismate lyase activity"/>
    <property type="evidence" value="ECO:0007669"/>
    <property type="project" value="TreeGrafter"/>
</dbReference>
<dbReference type="SUPFAM" id="SSF56752">
    <property type="entry name" value="D-aminoacid aminotransferase-like PLP-dependent enzymes"/>
    <property type="match status" value="1"/>
</dbReference>
<dbReference type="InterPro" id="IPR050571">
    <property type="entry name" value="Class-IV_PLP-Dep_Aminotrnsfr"/>
</dbReference>
<evidence type="ECO:0000313" key="3">
    <source>
        <dbReference type="Proteomes" id="UP000036406"/>
    </source>
</evidence>
<evidence type="ECO:0000256" key="1">
    <source>
        <dbReference type="ARBA" id="ARBA00009320"/>
    </source>
</evidence>
<dbReference type="Gene3D" id="3.30.470.10">
    <property type="match status" value="1"/>
</dbReference>
<gene>
    <name evidence="2" type="ORF">ABA45_11570</name>
</gene>
<dbReference type="PATRIC" id="fig|330734.3.peg.2421"/>
<accession>A0A0H4I5C4</accession>
<sequence>MVNVVWAEEGGLAANDRGLTYGDGLFETIRMQGQRGALLGRHQRRLLADAERLGITVTHDALSRACQLAAERYAPGFGEKSDAHSGEDGWPGQGGWVLKLILSRGPGGRGYRPDSNSRPQLLISAGLLPPLPPATGVVADIARQRLTVNPQLAGMKTLNRLEQVMAARELTDGVFELIMRDHNDCLVEGTRTNLLAKTTAGWITPPATALAVDGVMRQWVLDCLRRRGEPVLERSLGLADLRVPACEGLYLLSSVLGVVPVYQLADAHLPVTGGLATICDLLTTLE</sequence>
<name>A0A0H4I5C4_9GAMM</name>
<dbReference type="InterPro" id="IPR043132">
    <property type="entry name" value="BCAT-like_C"/>
</dbReference>
<dbReference type="STRING" id="330734.ABA45_11570"/>
<dbReference type="PANTHER" id="PTHR42743">
    <property type="entry name" value="AMINO-ACID AMINOTRANSFERASE"/>
    <property type="match status" value="1"/>
</dbReference>
<dbReference type="PANTHER" id="PTHR42743:SF2">
    <property type="entry name" value="AMINODEOXYCHORISMATE LYASE"/>
    <property type="match status" value="1"/>
</dbReference>
<dbReference type="AlphaFoldDB" id="A0A0H4I5C4"/>
<dbReference type="Proteomes" id="UP000036406">
    <property type="component" value="Chromosome"/>
</dbReference>
<dbReference type="InterPro" id="IPR043131">
    <property type="entry name" value="BCAT-like_N"/>
</dbReference>
<organism evidence="2 3">
    <name type="scientific">Marinobacter psychrophilus</name>
    <dbReference type="NCBI Taxonomy" id="330734"/>
    <lineage>
        <taxon>Bacteria</taxon>
        <taxon>Pseudomonadati</taxon>
        <taxon>Pseudomonadota</taxon>
        <taxon>Gammaproteobacteria</taxon>
        <taxon>Pseudomonadales</taxon>
        <taxon>Marinobacteraceae</taxon>
        <taxon>Marinobacter</taxon>
    </lineage>
</organism>
<dbReference type="InterPro" id="IPR036038">
    <property type="entry name" value="Aminotransferase-like"/>
</dbReference>
<keyword evidence="2" id="KW-0456">Lyase</keyword>
<dbReference type="GO" id="GO:0008153">
    <property type="term" value="P:4-aminobenzoate biosynthetic process"/>
    <property type="evidence" value="ECO:0007669"/>
    <property type="project" value="TreeGrafter"/>
</dbReference>
<dbReference type="RefSeq" id="WP_048386266.1">
    <property type="nucleotide sequence ID" value="NZ_CP011494.1"/>
</dbReference>
<dbReference type="KEGG" id="mpq:ABA45_11570"/>
<evidence type="ECO:0000313" key="2">
    <source>
        <dbReference type="EMBL" id="AKO52963.1"/>
    </source>
</evidence>
<dbReference type="GO" id="GO:0005829">
    <property type="term" value="C:cytosol"/>
    <property type="evidence" value="ECO:0007669"/>
    <property type="project" value="TreeGrafter"/>
</dbReference>
<keyword evidence="3" id="KW-1185">Reference proteome</keyword>
<dbReference type="EMBL" id="CP011494">
    <property type="protein sequence ID" value="AKO52963.1"/>
    <property type="molecule type" value="Genomic_DNA"/>
</dbReference>